<feature type="non-terminal residue" evidence="7">
    <location>
        <position position="1"/>
    </location>
</feature>
<dbReference type="Pfam" id="PF21018">
    <property type="entry name" value="BipA_C"/>
    <property type="match status" value="1"/>
</dbReference>
<feature type="domain" description="TypA/BipA C-terminal" evidence="6">
    <location>
        <begin position="202"/>
        <end position="309"/>
    </location>
</feature>
<dbReference type="Gene3D" id="3.30.70.870">
    <property type="entry name" value="Elongation Factor G (Translational Gtpase), domain 3"/>
    <property type="match status" value="1"/>
</dbReference>
<accession>A0A382SB08</accession>
<dbReference type="FunFam" id="2.40.50.250:FF:000001">
    <property type="entry name" value="GTP-binding protein TypA"/>
    <property type="match status" value="1"/>
</dbReference>
<dbReference type="Gene3D" id="2.40.50.250">
    <property type="entry name" value="bipa protein"/>
    <property type="match status" value="1"/>
</dbReference>
<dbReference type="GO" id="GO:0005525">
    <property type="term" value="F:GTP binding"/>
    <property type="evidence" value="ECO:0007669"/>
    <property type="project" value="UniProtKB-KW"/>
</dbReference>
<reference evidence="7" key="1">
    <citation type="submission" date="2018-05" db="EMBL/GenBank/DDBJ databases">
        <authorList>
            <person name="Lanie J.A."/>
            <person name="Ng W.-L."/>
            <person name="Kazmierczak K.M."/>
            <person name="Andrzejewski T.M."/>
            <person name="Davidsen T.M."/>
            <person name="Wayne K.J."/>
            <person name="Tettelin H."/>
            <person name="Glass J.I."/>
            <person name="Rusch D."/>
            <person name="Podicherti R."/>
            <person name="Tsui H.-C.T."/>
            <person name="Winkler M.E."/>
        </authorList>
    </citation>
    <scope>NUCLEOTIDE SEQUENCE</scope>
</reference>
<keyword evidence="1" id="KW-0547">Nucleotide-binding</keyword>
<name>A0A382SB08_9ZZZZ</name>
<dbReference type="InterPro" id="IPR047043">
    <property type="entry name" value="BipA_III"/>
</dbReference>
<evidence type="ECO:0000256" key="1">
    <source>
        <dbReference type="ARBA" id="ARBA00022741"/>
    </source>
</evidence>
<evidence type="ECO:0000256" key="2">
    <source>
        <dbReference type="ARBA" id="ARBA00022917"/>
    </source>
</evidence>
<dbReference type="GO" id="GO:0006412">
    <property type="term" value="P:translation"/>
    <property type="evidence" value="ECO:0007669"/>
    <property type="project" value="UniProtKB-KW"/>
</dbReference>
<evidence type="ECO:0000259" key="5">
    <source>
        <dbReference type="Pfam" id="PF14492"/>
    </source>
</evidence>
<organism evidence="7">
    <name type="scientific">marine metagenome</name>
    <dbReference type="NCBI Taxonomy" id="408172"/>
    <lineage>
        <taxon>unclassified sequences</taxon>
        <taxon>metagenomes</taxon>
        <taxon>ecological metagenomes</taxon>
    </lineage>
</organism>
<dbReference type="InterPro" id="IPR035651">
    <property type="entry name" value="BipA_V"/>
</dbReference>
<evidence type="ECO:0000259" key="6">
    <source>
        <dbReference type="Pfam" id="PF21018"/>
    </source>
</evidence>
<dbReference type="InterPro" id="IPR048876">
    <property type="entry name" value="BipA_C"/>
</dbReference>
<feature type="non-terminal residue" evidence="7">
    <location>
        <position position="313"/>
    </location>
</feature>
<dbReference type="GO" id="GO:0032790">
    <property type="term" value="P:ribosome disassembly"/>
    <property type="evidence" value="ECO:0007669"/>
    <property type="project" value="TreeGrafter"/>
</dbReference>
<feature type="domain" description="Elongation factor EFG" evidence="4">
    <location>
        <begin position="114"/>
        <end position="197"/>
    </location>
</feature>
<dbReference type="InterPro" id="IPR041095">
    <property type="entry name" value="EFG_II"/>
</dbReference>
<dbReference type="InterPro" id="IPR000640">
    <property type="entry name" value="EFG_V-like"/>
</dbReference>
<dbReference type="SUPFAM" id="SSF54980">
    <property type="entry name" value="EF-G C-terminal domain-like"/>
    <property type="match status" value="2"/>
</dbReference>
<keyword evidence="3" id="KW-0342">GTP-binding</keyword>
<dbReference type="InterPro" id="IPR035647">
    <property type="entry name" value="EFG_III/V"/>
</dbReference>
<dbReference type="InterPro" id="IPR042116">
    <property type="entry name" value="TypA/BipA_C"/>
</dbReference>
<dbReference type="PANTHER" id="PTHR43261:SF1">
    <property type="entry name" value="RIBOSOME-RELEASING FACTOR 2, MITOCHONDRIAL"/>
    <property type="match status" value="1"/>
</dbReference>
<dbReference type="AlphaFoldDB" id="A0A382SB08"/>
<protein>
    <recommendedName>
        <fullName evidence="8">Elongation factor EFG domain-containing protein</fullName>
    </recommendedName>
</protein>
<gene>
    <name evidence="7" type="ORF">METZ01_LOCUS358955</name>
</gene>
<sequence length="313" mass="34542">SIGDTIADSEYPEALPSIEIDEPTVKMTFGVNTSPFMGREATHSTSRTLHERLLRDLRTNVSLRVETTDSPDEFLVSGRGELHLTILVETMRREGYEFQVSKPEPATKVIDGTVYEPYEHLIVDFREEYIGPLTEDLSGRLAELIDMTNDGAGNVRLVYNIPTRGLIGFRSGFSRETRGTGVANSVFTEFRPMAGEIRLAINGVLVASEAGTAITYGLLNAQGRGETFVEPGTPVYEGMIVGLHPKQQDIIVNVCKEKKLTNMRSSTADIAKRLSPPVKLSLEESLDFIADDELVEVTPQNTRLRKKVLPATA</sequence>
<dbReference type="PANTHER" id="PTHR43261">
    <property type="entry name" value="TRANSLATION ELONGATION FACTOR G-RELATED"/>
    <property type="match status" value="1"/>
</dbReference>
<dbReference type="Pfam" id="PF00679">
    <property type="entry name" value="EFG_C"/>
    <property type="match status" value="1"/>
</dbReference>
<dbReference type="CDD" id="cd03710">
    <property type="entry name" value="BipA_TypA_C"/>
    <property type="match status" value="1"/>
</dbReference>
<dbReference type="Pfam" id="PF14492">
    <property type="entry name" value="EFG_III"/>
    <property type="match status" value="1"/>
</dbReference>
<proteinExistence type="predicted"/>
<evidence type="ECO:0000313" key="7">
    <source>
        <dbReference type="EMBL" id="SVD06101.1"/>
    </source>
</evidence>
<dbReference type="Gene3D" id="3.30.70.240">
    <property type="match status" value="1"/>
</dbReference>
<feature type="domain" description="Elongation Factor G" evidence="5">
    <location>
        <begin position="42"/>
        <end position="99"/>
    </location>
</feature>
<dbReference type="FunFam" id="3.30.70.870:FF:000003">
    <property type="entry name" value="GTP-binding protein TypA"/>
    <property type="match status" value="1"/>
</dbReference>
<evidence type="ECO:0000256" key="3">
    <source>
        <dbReference type="ARBA" id="ARBA00023134"/>
    </source>
</evidence>
<evidence type="ECO:0008006" key="8">
    <source>
        <dbReference type="Google" id="ProtNLM"/>
    </source>
</evidence>
<dbReference type="EMBL" id="UINC01127163">
    <property type="protein sequence ID" value="SVD06101.1"/>
    <property type="molecule type" value="Genomic_DNA"/>
</dbReference>
<keyword evidence="2" id="KW-0648">Protein biosynthesis</keyword>
<dbReference type="FunFam" id="3.30.70.240:FF:000002">
    <property type="entry name" value="GTP-binding protein TypA"/>
    <property type="match status" value="1"/>
</dbReference>
<dbReference type="CDD" id="cd16263">
    <property type="entry name" value="BipA_III"/>
    <property type="match status" value="1"/>
</dbReference>
<evidence type="ECO:0000259" key="4">
    <source>
        <dbReference type="Pfam" id="PF00679"/>
    </source>
</evidence>